<sequence length="435" mass="49598">MKVLIISEHASLKFGGEAALPLHYFRVLRQRKIDVWMIVHERTKTELNQIFAHDLERIFFIKDSFLHKLLFFLGKSLPSRISYFTFGFLLRMLTQMSTKKLANFLIKEYQIDLIHQPIPVSPKEPSMIYDMGVPIIIGPMNGGMNYPKGFKDRESPWTHLFLELGRNFSNFINILIPGKIKADLLLVANKRSKNALPQCLQNKYIIELVENGVDLSIWQQEIETNFHATKKNLKEIKIVYLGRLVSWKGVDLLLVAFKDLIAILSEYKITLEIIGEGKQRTVLEKQAQSLGLIIDNNDNCVSSKIAFQGQLSQKDCAQHLKSADMMVLPSLYECGGAVVLEAMAMKIPVIATNWGGPADYLDETCGILVDPDSEASFIQNLTQAMEKLILNPDLRKSMGEMGYNKVINQFDWEKKIDRILEIYLNSISIFNKVAI</sequence>
<evidence type="ECO:0000259" key="1">
    <source>
        <dbReference type="Pfam" id="PF00534"/>
    </source>
</evidence>
<dbReference type="AlphaFoldDB" id="A0A844GRM9"/>
<evidence type="ECO:0000313" key="2">
    <source>
        <dbReference type="EMBL" id="MTF39137.1"/>
    </source>
</evidence>
<dbReference type="SUPFAM" id="SSF53756">
    <property type="entry name" value="UDP-Glycosyltransferase/glycogen phosphorylase"/>
    <property type="match status" value="1"/>
</dbReference>
<dbReference type="GO" id="GO:0016757">
    <property type="term" value="F:glycosyltransferase activity"/>
    <property type="evidence" value="ECO:0007669"/>
    <property type="project" value="InterPro"/>
</dbReference>
<dbReference type="CDD" id="cd03801">
    <property type="entry name" value="GT4_PimA-like"/>
    <property type="match status" value="1"/>
</dbReference>
<name>A0A844GRM9_9CHRO</name>
<keyword evidence="2" id="KW-0808">Transferase</keyword>
<protein>
    <submittedName>
        <fullName evidence="2">Glycosyltransferase</fullName>
    </submittedName>
</protein>
<dbReference type="InterPro" id="IPR001296">
    <property type="entry name" value="Glyco_trans_1"/>
</dbReference>
<dbReference type="PANTHER" id="PTHR12526">
    <property type="entry name" value="GLYCOSYLTRANSFERASE"/>
    <property type="match status" value="1"/>
</dbReference>
<dbReference type="Proteomes" id="UP000437131">
    <property type="component" value="Unassembled WGS sequence"/>
</dbReference>
<comment type="caution">
    <text evidence="2">The sequence shown here is derived from an EMBL/GenBank/DDBJ whole genome shotgun (WGS) entry which is preliminary data.</text>
</comment>
<dbReference type="Gene3D" id="3.40.50.2000">
    <property type="entry name" value="Glycogen Phosphorylase B"/>
    <property type="match status" value="2"/>
</dbReference>
<gene>
    <name evidence="2" type="ORF">GGC33_09370</name>
</gene>
<dbReference type="RefSeq" id="WP_155083869.1">
    <property type="nucleotide sequence ID" value="NZ_WMIA01000010.1"/>
</dbReference>
<proteinExistence type="predicted"/>
<feature type="domain" description="Glycosyl transferase family 1" evidence="1">
    <location>
        <begin position="222"/>
        <end position="404"/>
    </location>
</feature>
<dbReference type="EMBL" id="WMIA01000010">
    <property type="protein sequence ID" value="MTF39137.1"/>
    <property type="molecule type" value="Genomic_DNA"/>
</dbReference>
<accession>A0A844GRM9</accession>
<dbReference type="Pfam" id="PF00534">
    <property type="entry name" value="Glycos_transf_1"/>
    <property type="match status" value="1"/>
</dbReference>
<organism evidence="2 3">
    <name type="scientific">Cyanobacterium aponinum 0216</name>
    <dbReference type="NCBI Taxonomy" id="2676140"/>
    <lineage>
        <taxon>Bacteria</taxon>
        <taxon>Bacillati</taxon>
        <taxon>Cyanobacteriota</taxon>
        <taxon>Cyanophyceae</taxon>
        <taxon>Oscillatoriophycideae</taxon>
        <taxon>Chroococcales</taxon>
        <taxon>Geminocystaceae</taxon>
        <taxon>Cyanobacterium</taxon>
    </lineage>
</organism>
<evidence type="ECO:0000313" key="3">
    <source>
        <dbReference type="Proteomes" id="UP000437131"/>
    </source>
</evidence>
<dbReference type="PANTHER" id="PTHR12526:SF630">
    <property type="entry name" value="GLYCOSYLTRANSFERASE"/>
    <property type="match status" value="1"/>
</dbReference>
<reference evidence="2 3" key="1">
    <citation type="submission" date="2019-11" db="EMBL/GenBank/DDBJ databases">
        <title>Isolation of a new High Light Tolerant Cyanobacteria.</title>
        <authorList>
            <person name="Dobson Z."/>
            <person name="Vaughn N."/>
            <person name="Vaughn M."/>
            <person name="Fromme P."/>
            <person name="Mazor Y."/>
        </authorList>
    </citation>
    <scope>NUCLEOTIDE SEQUENCE [LARGE SCALE GENOMIC DNA]</scope>
    <source>
        <strain evidence="2 3">0216</strain>
    </source>
</reference>